<dbReference type="KEGG" id="psh:Psest_3664"/>
<keyword evidence="4" id="KW-0808">Transferase</keyword>
<dbReference type="EMBL" id="CP003071">
    <property type="protein sequence ID" value="AGA88142.1"/>
    <property type="molecule type" value="Genomic_DNA"/>
</dbReference>
<dbReference type="AlphaFoldDB" id="L0GQS8"/>
<dbReference type="Pfam" id="PF01636">
    <property type="entry name" value="APH"/>
    <property type="match status" value="1"/>
</dbReference>
<evidence type="ECO:0000259" key="3">
    <source>
        <dbReference type="Pfam" id="PF01636"/>
    </source>
</evidence>
<dbReference type="eggNOG" id="COG3178">
    <property type="taxonomic scope" value="Bacteria"/>
</dbReference>
<dbReference type="Gene3D" id="3.30.200.20">
    <property type="entry name" value="Phosphorylase Kinase, domain 1"/>
    <property type="match status" value="1"/>
</dbReference>
<dbReference type="GO" id="GO:0005524">
    <property type="term" value="F:ATP binding"/>
    <property type="evidence" value="ECO:0007669"/>
    <property type="project" value="UniProtKB-KW"/>
</dbReference>
<accession>L0GQS8</accession>
<dbReference type="PANTHER" id="PTHR33540">
    <property type="entry name" value="TRNA THREONYLCARBAMOYLADENOSINE BIOSYNTHESIS PROTEIN TSAE"/>
    <property type="match status" value="1"/>
</dbReference>
<evidence type="ECO:0000256" key="1">
    <source>
        <dbReference type="ARBA" id="ARBA00022741"/>
    </source>
</evidence>
<dbReference type="STRING" id="644801.Psest_3664"/>
<evidence type="ECO:0000313" key="5">
    <source>
        <dbReference type="Proteomes" id="UP000010820"/>
    </source>
</evidence>
<evidence type="ECO:0000313" key="4">
    <source>
        <dbReference type="EMBL" id="AGA88142.1"/>
    </source>
</evidence>
<dbReference type="SUPFAM" id="SSF56112">
    <property type="entry name" value="Protein kinase-like (PK-like)"/>
    <property type="match status" value="1"/>
</dbReference>
<sequence length="352" mass="39942">MTRLSASAVETPWMPHQDQRLLDLSAWLDQQLPEVIARCGWGEVPAAQLTAASSDASFRRYFRWQGGERSLIVMDAPPPQEDCRPFVKVAQMLDEAGVHVPQVLAADLERGFLLLSDLGRQTYLDVIDQGNANALFDDAIEALLKFQLQPVSQPMPAYDEALLRRELQLFPEWYVQRHLGHTFTDAQQAAWERICQKLIDSALAQPRVLVHRDYMPRNLMISEPNPGVLDFQDAVLGPVSYDITSLFKDAFLSWPEVQVQTWLKGYWHKARAAGVALPDSLEEFLRASDLMGLQRHLKVIGIFARICHRDGKPRYLADVPRFFAYIEAVLARRPELAELQQLLAELPQAPHA</sequence>
<proteinExistence type="predicted"/>
<dbReference type="Gene3D" id="3.90.1200.10">
    <property type="match status" value="1"/>
</dbReference>
<dbReference type="InterPro" id="IPR011009">
    <property type="entry name" value="Kinase-like_dom_sf"/>
</dbReference>
<dbReference type="PANTHER" id="PTHR33540:SF1">
    <property type="entry name" value="N-ACETYLMURAMATE_N-ACETYLGLUCOSAMINE KINASE"/>
    <property type="match status" value="1"/>
</dbReference>
<dbReference type="HOGENOM" id="CLU_021467_1_0_6"/>
<reference evidence="4 5" key="1">
    <citation type="submission" date="2011-10" db="EMBL/GenBank/DDBJ databases">
        <title>Complete sequence of chromosome of Pseudomonas stutzeri RCH2.</title>
        <authorList>
            <consortium name="US DOE Joint Genome Institute"/>
            <person name="Lucas S."/>
            <person name="Han J."/>
            <person name="Lapidus A."/>
            <person name="Cheng J.-F."/>
            <person name="Goodwin L."/>
            <person name="Pitluck S."/>
            <person name="Peters L."/>
            <person name="Ovchinnikova G."/>
            <person name="Zeytun A."/>
            <person name="Lu M."/>
            <person name="Detter J.C."/>
            <person name="Han C."/>
            <person name="Tapia R."/>
            <person name="Land M."/>
            <person name="Hauser L."/>
            <person name="Kyrpides N."/>
            <person name="Ivanova N."/>
            <person name="Pagani I."/>
            <person name="Chakraborty R."/>
            <person name="Arkin A."/>
            <person name="Dehal P."/>
            <person name="Wall J."/>
            <person name="Hazen T."/>
            <person name="Woyke T."/>
        </authorList>
    </citation>
    <scope>NUCLEOTIDE SEQUENCE [LARGE SCALE GENOMIC DNA]</scope>
    <source>
        <strain evidence="4 5">RCH2</strain>
    </source>
</reference>
<evidence type="ECO:0000256" key="2">
    <source>
        <dbReference type="ARBA" id="ARBA00022840"/>
    </source>
</evidence>
<keyword evidence="2" id="KW-0067">ATP-binding</keyword>
<protein>
    <submittedName>
        <fullName evidence="4">Aminoglycoside phosphotransferase</fullName>
    </submittedName>
</protein>
<keyword evidence="1" id="KW-0547">Nucleotide-binding</keyword>
<gene>
    <name evidence="4" type="ORF">Psest_3664</name>
</gene>
<feature type="domain" description="Aminoglycoside phosphotransferase" evidence="3">
    <location>
        <begin position="49"/>
        <end position="271"/>
    </location>
</feature>
<dbReference type="FunFam" id="3.90.1200.10:FF:000017">
    <property type="entry name" value="Aminoglycoside phosphotransferase"/>
    <property type="match status" value="1"/>
</dbReference>
<dbReference type="InterPro" id="IPR002575">
    <property type="entry name" value="Aminoglycoside_PTrfase"/>
</dbReference>
<organism evidence="4 5">
    <name type="scientific">Stutzerimonas stutzeri RCH2</name>
    <dbReference type="NCBI Taxonomy" id="644801"/>
    <lineage>
        <taxon>Bacteria</taxon>
        <taxon>Pseudomonadati</taxon>
        <taxon>Pseudomonadota</taxon>
        <taxon>Gammaproteobacteria</taxon>
        <taxon>Pseudomonadales</taxon>
        <taxon>Pseudomonadaceae</taxon>
        <taxon>Stutzerimonas</taxon>
    </lineage>
</organism>
<dbReference type="Proteomes" id="UP000010820">
    <property type="component" value="Chromosome"/>
</dbReference>
<dbReference type="PATRIC" id="fig|644801.3.peg.3561"/>
<name>L0GQS8_STUST</name>
<dbReference type="GO" id="GO:0016740">
    <property type="term" value="F:transferase activity"/>
    <property type="evidence" value="ECO:0007669"/>
    <property type="project" value="UniProtKB-KW"/>
</dbReference>